<dbReference type="InterPro" id="IPR012340">
    <property type="entry name" value="NA-bd_OB-fold"/>
</dbReference>
<dbReference type="EMBL" id="JACOOZ010000005">
    <property type="protein sequence ID" value="MBC5668055.1"/>
    <property type="molecule type" value="Genomic_DNA"/>
</dbReference>
<evidence type="ECO:0000313" key="7">
    <source>
        <dbReference type="EMBL" id="MBC5668055.1"/>
    </source>
</evidence>
<evidence type="ECO:0000256" key="5">
    <source>
        <dbReference type="ARBA" id="ARBA00022884"/>
    </source>
</evidence>
<evidence type="ECO:0000256" key="2">
    <source>
        <dbReference type="ARBA" id="ARBA00022723"/>
    </source>
</evidence>
<dbReference type="SMART" id="SM00316">
    <property type="entry name" value="S1"/>
    <property type="match status" value="1"/>
</dbReference>
<gene>
    <name evidence="7" type="ORF">H8S00_08680</name>
</gene>
<evidence type="ECO:0000256" key="4">
    <source>
        <dbReference type="ARBA" id="ARBA00022842"/>
    </source>
</evidence>
<evidence type="ECO:0000259" key="6">
    <source>
        <dbReference type="PROSITE" id="PS50126"/>
    </source>
</evidence>
<proteinExistence type="predicted"/>
<protein>
    <submittedName>
        <fullName evidence="7">Ribonuclease E/G</fullName>
    </submittedName>
</protein>
<evidence type="ECO:0000256" key="1">
    <source>
        <dbReference type="ARBA" id="ARBA00001946"/>
    </source>
</evidence>
<dbReference type="PROSITE" id="PS50126">
    <property type="entry name" value="S1"/>
    <property type="match status" value="1"/>
</dbReference>
<dbReference type="Pfam" id="PF10150">
    <property type="entry name" value="RNase_E_G"/>
    <property type="match status" value="1"/>
</dbReference>
<keyword evidence="3" id="KW-0378">Hydrolase</keyword>
<dbReference type="RefSeq" id="WP_118588602.1">
    <property type="nucleotide sequence ID" value="NZ_JACOOZ010000005.1"/>
</dbReference>
<organism evidence="7 8">
    <name type="scientific">Eubacterium segne</name>
    <dbReference type="NCBI Taxonomy" id="2763045"/>
    <lineage>
        <taxon>Bacteria</taxon>
        <taxon>Bacillati</taxon>
        <taxon>Bacillota</taxon>
        <taxon>Clostridia</taxon>
        <taxon>Eubacteriales</taxon>
        <taxon>Eubacteriaceae</taxon>
        <taxon>Eubacterium</taxon>
    </lineage>
</organism>
<name>A0ABR7F5P7_9FIRM</name>
<dbReference type="InterPro" id="IPR004659">
    <property type="entry name" value="RNase_E/G"/>
</dbReference>
<dbReference type="InterPro" id="IPR003029">
    <property type="entry name" value="S1_domain"/>
</dbReference>
<sequence>MDNRLIISDFYNNILLGFYFINDELYRIQNFSDNSLIGNIYCGYVKDVVKNIDAAFVEFGDNLKGFLSLKNIEKKPKSGGKILVQVAGDKIKTKDYALTLKLNLSSDNLVMVVGGSGISISRKITDNDTRNRLKSSLSSLDTGEYGFILRTSGADCSMEDILAQADLLKKQYEDILRKFNFSTSKALLFENNKIVNACNEFINKYSGEIKTDNENVYKFLTNSRISATYFTDTSISLCNKYALGKHLKNALSKKVWLKSGAYLVIEVTEALTVIDVNTGKAEFHNNKEKTFEKINLEAALEISKQLRIRNISGIIIVDFINMSKKESCQNLEDILKSYVDCDYVKCNIWGMTHLGLMEISRQKKEKPLKEIVGDK</sequence>
<dbReference type="InterPro" id="IPR019307">
    <property type="entry name" value="RNA-bd_AU-1/RNase_E/G"/>
</dbReference>
<dbReference type="Proteomes" id="UP000597877">
    <property type="component" value="Unassembled WGS sequence"/>
</dbReference>
<evidence type="ECO:0000313" key="8">
    <source>
        <dbReference type="Proteomes" id="UP000597877"/>
    </source>
</evidence>
<dbReference type="Gene3D" id="2.40.50.140">
    <property type="entry name" value="Nucleic acid-binding proteins"/>
    <property type="match status" value="1"/>
</dbReference>
<dbReference type="PANTHER" id="PTHR30001">
    <property type="entry name" value="RIBONUCLEASE"/>
    <property type="match status" value="1"/>
</dbReference>
<comment type="caution">
    <text evidence="7">The sequence shown here is derived from an EMBL/GenBank/DDBJ whole genome shotgun (WGS) entry which is preliminary data.</text>
</comment>
<feature type="domain" description="S1 motif" evidence="6">
    <location>
        <begin position="38"/>
        <end position="101"/>
    </location>
</feature>
<keyword evidence="2" id="KW-0479">Metal-binding</keyword>
<keyword evidence="4" id="KW-0460">Magnesium</keyword>
<keyword evidence="8" id="KW-1185">Reference proteome</keyword>
<dbReference type="SUPFAM" id="SSF50249">
    <property type="entry name" value="Nucleic acid-binding proteins"/>
    <property type="match status" value="1"/>
</dbReference>
<dbReference type="PANTHER" id="PTHR30001:SF0">
    <property type="entry name" value="RIBONUCLEASE G"/>
    <property type="match status" value="1"/>
</dbReference>
<keyword evidence="5" id="KW-0694">RNA-binding</keyword>
<accession>A0ABR7F5P7</accession>
<comment type="cofactor">
    <cofactor evidence="1">
        <name>Mg(2+)</name>
        <dbReference type="ChEBI" id="CHEBI:18420"/>
    </cofactor>
</comment>
<reference evidence="7 8" key="1">
    <citation type="submission" date="2020-08" db="EMBL/GenBank/DDBJ databases">
        <title>Genome public.</title>
        <authorList>
            <person name="Liu C."/>
            <person name="Sun Q."/>
        </authorList>
    </citation>
    <scope>NUCLEOTIDE SEQUENCE [LARGE SCALE GENOMIC DNA]</scope>
    <source>
        <strain evidence="7 8">BX4</strain>
    </source>
</reference>
<evidence type="ECO:0000256" key="3">
    <source>
        <dbReference type="ARBA" id="ARBA00022801"/>
    </source>
</evidence>